<evidence type="ECO:0000313" key="14">
    <source>
        <dbReference type="Proteomes" id="UP000290218"/>
    </source>
</evidence>
<dbReference type="PANTHER" id="PTHR32552:SF68">
    <property type="entry name" value="FERRICHROME OUTER MEMBRANE TRANSPORTER_PHAGE RECEPTOR"/>
    <property type="match status" value="1"/>
</dbReference>
<reference evidence="13 14" key="1">
    <citation type="submission" date="2019-01" db="EMBL/GenBank/DDBJ databases">
        <title>Lacunisphaera sp. strain TWA-58.</title>
        <authorList>
            <person name="Chen W.-M."/>
        </authorList>
    </citation>
    <scope>NUCLEOTIDE SEQUENCE [LARGE SCALE GENOMIC DNA]</scope>
    <source>
        <strain evidence="13 14">TWA-58</strain>
    </source>
</reference>
<keyword evidence="10" id="KW-0998">Cell outer membrane</keyword>
<feature type="domain" description="TonB-dependent receptor plug" evidence="12">
    <location>
        <begin position="74"/>
        <end position="170"/>
    </location>
</feature>
<evidence type="ECO:0000256" key="6">
    <source>
        <dbReference type="ARBA" id="ARBA00022729"/>
    </source>
</evidence>
<evidence type="ECO:0000256" key="3">
    <source>
        <dbReference type="ARBA" id="ARBA00022452"/>
    </source>
</evidence>
<evidence type="ECO:0000256" key="2">
    <source>
        <dbReference type="ARBA" id="ARBA00022448"/>
    </source>
</evidence>
<keyword evidence="6 11" id="KW-0732">Signal</keyword>
<organism evidence="13 14">
    <name type="scientific">Oleiharenicola lentus</name>
    <dbReference type="NCBI Taxonomy" id="2508720"/>
    <lineage>
        <taxon>Bacteria</taxon>
        <taxon>Pseudomonadati</taxon>
        <taxon>Verrucomicrobiota</taxon>
        <taxon>Opitutia</taxon>
        <taxon>Opitutales</taxon>
        <taxon>Opitutaceae</taxon>
        <taxon>Oleiharenicola</taxon>
    </lineage>
</organism>
<comment type="caution">
    <text evidence="13">The sequence shown here is derived from an EMBL/GenBank/DDBJ whole genome shotgun (WGS) entry which is preliminary data.</text>
</comment>
<keyword evidence="2" id="KW-0813">Transport</keyword>
<name>A0A4Q1CA67_9BACT</name>
<dbReference type="InterPro" id="IPR036942">
    <property type="entry name" value="Beta-barrel_TonB_sf"/>
</dbReference>
<feature type="signal peptide" evidence="11">
    <location>
        <begin position="1"/>
        <end position="28"/>
    </location>
</feature>
<evidence type="ECO:0000256" key="7">
    <source>
        <dbReference type="ARBA" id="ARBA00023004"/>
    </source>
</evidence>
<evidence type="ECO:0000313" key="13">
    <source>
        <dbReference type="EMBL" id="RXK55904.1"/>
    </source>
</evidence>
<dbReference type="RefSeq" id="WP_129047270.1">
    <property type="nucleotide sequence ID" value="NZ_SDHX01000001.1"/>
</dbReference>
<dbReference type="Gene3D" id="2.170.130.10">
    <property type="entry name" value="TonB-dependent receptor, plug domain"/>
    <property type="match status" value="1"/>
</dbReference>
<dbReference type="Gene3D" id="2.40.170.20">
    <property type="entry name" value="TonB-dependent receptor, beta-barrel domain"/>
    <property type="match status" value="1"/>
</dbReference>
<dbReference type="AlphaFoldDB" id="A0A4Q1CA67"/>
<evidence type="ECO:0000256" key="11">
    <source>
        <dbReference type="SAM" id="SignalP"/>
    </source>
</evidence>
<dbReference type="GO" id="GO:0009279">
    <property type="term" value="C:cell outer membrane"/>
    <property type="evidence" value="ECO:0007669"/>
    <property type="project" value="UniProtKB-SubCell"/>
</dbReference>
<keyword evidence="8" id="KW-0406">Ion transport</keyword>
<dbReference type="EMBL" id="SDHX01000001">
    <property type="protein sequence ID" value="RXK55904.1"/>
    <property type="molecule type" value="Genomic_DNA"/>
</dbReference>
<comment type="subcellular location">
    <subcellularLocation>
        <location evidence="1">Cell outer membrane</location>
        <topology evidence="1">Multi-pass membrane protein</topology>
    </subcellularLocation>
</comment>
<sequence length="949" mass="106170">MNTYRQITRSHRPLGLGLLLMLGTSLTAQTSNAPAPAGSTPDDEVVQLSPFVVEAESGWSANETLSATRTKQALKDVPINIDAITADFMEDLNIGRADEVISFIAGVFVPGLMENDNQQDNLAFRGLAQRGNLSRNYFRWYAPSDTYNVERIDFGKGSNSLIFGEGEPGGQGTVFTKRAQFRNFGKLFMQVNDEGAYRVQLDVNRKLRDNLAVRFNAVERIEKTFQDASEFGLSGMTGTVTWEPFKDTQIRVEYEKGDFESSRGYAGVSIREISGRSRAFQGGVTYTSDNEYFYSAATSRPLVPNTDFTHPAVNGVTVYRLRSSNPDLASGNRPSGATLSLLEGSYIDVIMRNAAGQNVGVKRFDGLPKHYNIRGAFDRQGRPFTAFTTTIEQKIGDVALELAYNRQAQQQERTDNVFSNTIGVEVNGRPFIESTLDNKTFETLTHAFRATAVYNWDHFKNFQQLIVVSAEYLEDNVLNNRWIYANTAFVDQGLATDLSSLDRARIRLYLDDPQFYSRELFDRLKAPVMPTLPGLVTIKPIRRQDFISADARSGDGTRWRQASAASVSMSGNYFGGKLQSLVGLRRDFNRVWDWKSPRREGPYREDVFTVVKNKAEAGDYVENKNLRTATTSISTGLTYRLTRNINLYGTYSESFLFQDAFTFDKVRIGPAQGETKEIGIKGNLWDDRLAVTFGMFEIDRVNSIKSFDGVGPDLNADELEDLMNPNNLLPTDPQWKGAMRDRNSASRNYLSTESSKGFDVTLMARPLDGLQLRLTLAMADVKGVPDLGSLRGYYDAAVTRGNESPVLLADVKQLLEMIDLPNRPTGARAAKWSASWVADYSFSRDAGRILRGVRVGVNGSWRDNYLLGRTASGLDVEGGQTHLVNAYIMRDQKLWGQKVRVRLGVKNLTDLENGDYRKTSFGTLSNGDVAYRFSYVMPPMYDLSVTWDF</sequence>
<dbReference type="GO" id="GO:0015344">
    <property type="term" value="F:siderophore uptake transmembrane transporter activity"/>
    <property type="evidence" value="ECO:0007669"/>
    <property type="project" value="TreeGrafter"/>
</dbReference>
<dbReference type="Pfam" id="PF07715">
    <property type="entry name" value="Plug"/>
    <property type="match status" value="1"/>
</dbReference>
<dbReference type="OrthoDB" id="9775095at2"/>
<feature type="chain" id="PRO_5020683184" description="TonB-dependent receptor plug domain-containing protein" evidence="11">
    <location>
        <begin position="29"/>
        <end position="949"/>
    </location>
</feature>
<protein>
    <recommendedName>
        <fullName evidence="12">TonB-dependent receptor plug domain-containing protein</fullName>
    </recommendedName>
</protein>
<evidence type="ECO:0000256" key="4">
    <source>
        <dbReference type="ARBA" id="ARBA00022496"/>
    </source>
</evidence>
<evidence type="ECO:0000256" key="5">
    <source>
        <dbReference type="ARBA" id="ARBA00022692"/>
    </source>
</evidence>
<keyword evidence="3" id="KW-1134">Transmembrane beta strand</keyword>
<keyword evidence="9" id="KW-0472">Membrane</keyword>
<accession>A0A4Q1CA67</accession>
<dbReference type="InterPro" id="IPR039426">
    <property type="entry name" value="TonB-dep_rcpt-like"/>
</dbReference>
<keyword evidence="4" id="KW-0410">Iron transport</keyword>
<dbReference type="InterPro" id="IPR037066">
    <property type="entry name" value="Plug_dom_sf"/>
</dbReference>
<proteinExistence type="predicted"/>
<dbReference type="InterPro" id="IPR012910">
    <property type="entry name" value="Plug_dom"/>
</dbReference>
<evidence type="ECO:0000256" key="8">
    <source>
        <dbReference type="ARBA" id="ARBA00023065"/>
    </source>
</evidence>
<evidence type="ECO:0000256" key="10">
    <source>
        <dbReference type="ARBA" id="ARBA00023237"/>
    </source>
</evidence>
<dbReference type="SUPFAM" id="SSF56935">
    <property type="entry name" value="Porins"/>
    <property type="match status" value="1"/>
</dbReference>
<keyword evidence="14" id="KW-1185">Reference proteome</keyword>
<evidence type="ECO:0000259" key="12">
    <source>
        <dbReference type="Pfam" id="PF07715"/>
    </source>
</evidence>
<evidence type="ECO:0000256" key="1">
    <source>
        <dbReference type="ARBA" id="ARBA00004571"/>
    </source>
</evidence>
<evidence type="ECO:0000256" key="9">
    <source>
        <dbReference type="ARBA" id="ARBA00023136"/>
    </source>
</evidence>
<dbReference type="Proteomes" id="UP000290218">
    <property type="component" value="Unassembled WGS sequence"/>
</dbReference>
<keyword evidence="7" id="KW-0408">Iron</keyword>
<gene>
    <name evidence="13" type="ORF">ESB00_08495</name>
</gene>
<keyword evidence="5" id="KW-0812">Transmembrane</keyword>
<dbReference type="PANTHER" id="PTHR32552">
    <property type="entry name" value="FERRICHROME IRON RECEPTOR-RELATED"/>
    <property type="match status" value="1"/>
</dbReference>